<protein>
    <submittedName>
        <fullName evidence="3">GTPase SAR1</fullName>
    </submittedName>
</protein>
<dbReference type="PATRIC" id="fig|1698449.3.peg.1047"/>
<reference evidence="3 4" key="1">
    <citation type="journal article" date="2015" name="Genome Announc.">
        <title>Genome Sequences of Oblitimonas alkaliphila gen. nov. sp. nov. (Proposed), a Novel Bacterium of the Pseudomonadaceae Family.</title>
        <authorList>
            <person name="Lauer A.C."/>
            <person name="Nicholson A.C."/>
            <person name="Humrighouse B.W."/>
            <person name="Emery B."/>
            <person name="Drobish A."/>
            <person name="Juieng P."/>
            <person name="Loparev V."/>
            <person name="McQuiston J.R."/>
        </authorList>
    </citation>
    <scope>NUCLEOTIDE SEQUENCE [LARGE SCALE GENOMIC DNA]</scope>
    <source>
        <strain evidence="3 4">E5571</strain>
    </source>
</reference>
<dbReference type="Pfam" id="PF11981">
    <property type="entry name" value="DUF3482"/>
    <property type="match status" value="1"/>
</dbReference>
<dbReference type="GO" id="GO:0002098">
    <property type="term" value="P:tRNA wobble uridine modification"/>
    <property type="evidence" value="ECO:0007669"/>
    <property type="project" value="TreeGrafter"/>
</dbReference>
<feature type="domain" description="G" evidence="2">
    <location>
        <begin position="7"/>
        <end position="153"/>
    </location>
</feature>
<dbReference type="Proteomes" id="UP000063953">
    <property type="component" value="Chromosome"/>
</dbReference>
<dbReference type="AlphaFoldDB" id="A0A0K1XDZ0"/>
<dbReference type="EMBL" id="CP012365">
    <property type="protein sequence ID" value="AKX59403.1"/>
    <property type="molecule type" value="Genomic_DNA"/>
</dbReference>
<dbReference type="SUPFAM" id="SSF52540">
    <property type="entry name" value="P-loop containing nucleoside triphosphate hydrolases"/>
    <property type="match status" value="1"/>
</dbReference>
<dbReference type="Gene3D" id="3.40.50.300">
    <property type="entry name" value="P-loop containing nucleotide triphosphate hydrolases"/>
    <property type="match status" value="1"/>
</dbReference>
<dbReference type="InterPro" id="IPR021871">
    <property type="entry name" value="DUF3482"/>
</dbReference>
<proteinExistence type="predicted"/>
<gene>
    <name evidence="3" type="ORF">AKN88_05235</name>
</gene>
<dbReference type="GO" id="GO:0005829">
    <property type="term" value="C:cytosol"/>
    <property type="evidence" value="ECO:0007669"/>
    <property type="project" value="TreeGrafter"/>
</dbReference>
<evidence type="ECO:0000313" key="3">
    <source>
        <dbReference type="EMBL" id="AKX59403.1"/>
    </source>
</evidence>
<dbReference type="STRING" id="1697053.AKN87_07655"/>
<accession>A0A0K1XDZ0</accession>
<sequence length="456" mass="50261">MHKPLSVAVVGHTNVGKTSLMRTLTRNSHFGEVSPQATTTKHVEAAHLKVGGQTLLTLFDTPGLEDAVGLFDYLEQLNGRYTERQAGPESLTVFLQSSEAKQRFEQEAKVLKQLLASDAALYVIDARETFFDKYRDEISILNRAGKPLIPVLNYIHAEQQQVAEWLAGLAKIGLHSVVQFDTVAPPIEGSQQLFQTLSLMLPQHQSALAQLSADQQQQAQLRKQAAFELIADLLLDVAAFRRQIDNSQQQLELQKHQQATRIREQKTVDQLLKLYAFDKDSAAKFDLPMTEGRWEHDIFSSETLKQVGVKATSGALKGAATGAVFDLATAGFSLGAGTAVGAAIGGLGEVFLKFGRQLKSSLTGEASLTVDDSILRLLSLRQLQLLNALEQRGHAAQDKILLSLEQTQQWQEQALPEVLDKARSHPRWSSMNPEYRAASNERQAAKQALTQLLAHT</sequence>
<dbReference type="GO" id="GO:0005525">
    <property type="term" value="F:GTP binding"/>
    <property type="evidence" value="ECO:0007669"/>
    <property type="project" value="InterPro"/>
</dbReference>
<name>A0A0K1XDZ0_9GAMM</name>
<dbReference type="Pfam" id="PF01926">
    <property type="entry name" value="MMR_HSR1"/>
    <property type="match status" value="1"/>
</dbReference>
<dbReference type="PANTHER" id="PTHR42714">
    <property type="entry name" value="TRNA MODIFICATION GTPASE GTPBP3"/>
    <property type="match status" value="1"/>
</dbReference>
<dbReference type="NCBIfam" id="TIGR00231">
    <property type="entry name" value="small_GTP"/>
    <property type="match status" value="1"/>
</dbReference>
<organism evidence="3 4">
    <name type="scientific">Thiopseudomonas alkaliphila</name>
    <dbReference type="NCBI Taxonomy" id="1697053"/>
    <lineage>
        <taxon>Bacteria</taxon>
        <taxon>Pseudomonadati</taxon>
        <taxon>Pseudomonadota</taxon>
        <taxon>Gammaproteobacteria</taxon>
        <taxon>Pseudomonadales</taxon>
        <taxon>Pseudomonadaceae</taxon>
        <taxon>Thiopseudomonas</taxon>
    </lineage>
</organism>
<evidence type="ECO:0000313" key="4">
    <source>
        <dbReference type="Proteomes" id="UP000063953"/>
    </source>
</evidence>
<dbReference type="GO" id="GO:0030488">
    <property type="term" value="P:tRNA methylation"/>
    <property type="evidence" value="ECO:0007669"/>
    <property type="project" value="TreeGrafter"/>
</dbReference>
<feature type="coiled-coil region" evidence="1">
    <location>
        <begin position="230"/>
        <end position="257"/>
    </location>
</feature>
<dbReference type="InterPro" id="IPR006073">
    <property type="entry name" value="GTP-bd"/>
</dbReference>
<dbReference type="InterPro" id="IPR027417">
    <property type="entry name" value="P-loop_NTPase"/>
</dbReference>
<keyword evidence="4" id="KW-1185">Reference proteome</keyword>
<evidence type="ECO:0000259" key="2">
    <source>
        <dbReference type="Pfam" id="PF01926"/>
    </source>
</evidence>
<dbReference type="InterPro" id="IPR005225">
    <property type="entry name" value="Small_GTP-bd"/>
</dbReference>
<dbReference type="PANTHER" id="PTHR42714:SF7">
    <property type="entry name" value="G DOMAIN-CONTAINING PROTEIN"/>
    <property type="match status" value="1"/>
</dbReference>
<evidence type="ECO:0000256" key="1">
    <source>
        <dbReference type="SAM" id="Coils"/>
    </source>
</evidence>
<keyword evidence="1" id="KW-0175">Coiled coil</keyword>
<dbReference type="RefSeq" id="WP_053100581.1">
    <property type="nucleotide sequence ID" value="NZ_CP012365.1"/>
</dbReference>